<feature type="transmembrane region" description="Helical" evidence="1">
    <location>
        <begin position="12"/>
        <end position="30"/>
    </location>
</feature>
<keyword evidence="1" id="KW-0812">Transmembrane</keyword>
<reference evidence="2" key="1">
    <citation type="submission" date="2020-06" db="EMBL/GenBank/DDBJ databases">
        <authorList>
            <person name="Dong N."/>
        </authorList>
    </citation>
    <scope>NUCLEOTIDE SEQUENCE</scope>
    <source>
        <strain evidence="2">R1692</strain>
    </source>
</reference>
<evidence type="ECO:0008006" key="4">
    <source>
        <dbReference type="Google" id="ProtNLM"/>
    </source>
</evidence>
<name>A0ABT7NTK1_9SPHI</name>
<dbReference type="InterPro" id="IPR023393">
    <property type="entry name" value="START-like_dom_sf"/>
</dbReference>
<dbReference type="RefSeq" id="WP_286652533.1">
    <property type="nucleotide sequence ID" value="NZ_JACAGK010000122.1"/>
</dbReference>
<dbReference type="EMBL" id="JACAGK010000122">
    <property type="protein sequence ID" value="MDM1050577.1"/>
    <property type="molecule type" value="Genomic_DNA"/>
</dbReference>
<feature type="transmembrane region" description="Helical" evidence="1">
    <location>
        <begin position="70"/>
        <end position="88"/>
    </location>
</feature>
<reference evidence="2" key="2">
    <citation type="journal article" date="2022" name="Sci. Total Environ.">
        <title>Prevalence, transmission, and molecular epidemiology of tet(X)-positive bacteria among humans, animals, and environmental niches in China: An epidemiological, and genomic-based study.</title>
        <authorList>
            <person name="Dong N."/>
            <person name="Zeng Y."/>
            <person name="Cai C."/>
            <person name="Sun C."/>
            <person name="Lu J."/>
            <person name="Liu C."/>
            <person name="Zhou H."/>
            <person name="Sun Q."/>
            <person name="Shu L."/>
            <person name="Wang H."/>
            <person name="Wang Y."/>
            <person name="Wang S."/>
            <person name="Wu C."/>
            <person name="Chan E.W."/>
            <person name="Chen G."/>
            <person name="Shen Z."/>
            <person name="Chen S."/>
            <person name="Zhang R."/>
        </authorList>
    </citation>
    <scope>NUCLEOTIDE SEQUENCE</scope>
    <source>
        <strain evidence="2">R1692</strain>
    </source>
</reference>
<keyword evidence="1" id="KW-0472">Membrane</keyword>
<sequence length="319" mass="36653">MLNKIIKNQYFHAIVMPVAYAMLMRFLFNISDLSSLFALMSISFLFVVPFVMGALAVYFAPIERTRNNAFTILFPWIPLTVFAIVTLFVELEGWACWMMVFPIFMVFASIGGLIGKSFQKKHDTIMVSVLVLLPLFAAPLEAWMGRSKEQFKAYNYIDIDAPADKVWGLVTRVSKISEAEDSGWLNRILGFPRPVEAELNYEGVGAYRKAIFTNGLVFHETVTHYDHQKSMSFTIKANPYEIPSTTLDEHVVVGGNFFDVLNGTYELEQLGDNRYRLHLYSHFTLNTTFNFYAGIWAKWIMKDIQRNILEVEKKRAERG</sequence>
<proteinExistence type="predicted"/>
<evidence type="ECO:0000313" key="2">
    <source>
        <dbReference type="EMBL" id="MDM1050577.1"/>
    </source>
</evidence>
<feature type="transmembrane region" description="Helical" evidence="1">
    <location>
        <begin position="125"/>
        <end position="144"/>
    </location>
</feature>
<dbReference type="SUPFAM" id="SSF55961">
    <property type="entry name" value="Bet v1-like"/>
    <property type="match status" value="1"/>
</dbReference>
<dbReference type="Gene3D" id="3.30.530.20">
    <property type="match status" value="1"/>
</dbReference>
<evidence type="ECO:0000256" key="1">
    <source>
        <dbReference type="SAM" id="Phobius"/>
    </source>
</evidence>
<comment type="caution">
    <text evidence="2">The sequence shown here is derived from an EMBL/GenBank/DDBJ whole genome shotgun (WGS) entry which is preliminary data.</text>
</comment>
<feature type="transmembrane region" description="Helical" evidence="1">
    <location>
        <begin position="36"/>
        <end position="58"/>
    </location>
</feature>
<keyword evidence="3" id="KW-1185">Reference proteome</keyword>
<gene>
    <name evidence="2" type="ORF">HX018_20300</name>
</gene>
<feature type="transmembrane region" description="Helical" evidence="1">
    <location>
        <begin position="94"/>
        <end position="113"/>
    </location>
</feature>
<dbReference type="Proteomes" id="UP001170954">
    <property type="component" value="Unassembled WGS sequence"/>
</dbReference>
<evidence type="ECO:0000313" key="3">
    <source>
        <dbReference type="Proteomes" id="UP001170954"/>
    </source>
</evidence>
<accession>A0ABT7NTK1</accession>
<keyword evidence="1" id="KW-1133">Transmembrane helix</keyword>
<protein>
    <recommendedName>
        <fullName evidence="4">SRPBCC family protein</fullName>
    </recommendedName>
</protein>
<organism evidence="2 3">
    <name type="scientific">Sphingobacterium hotanense</name>
    <dbReference type="NCBI Taxonomy" id="649196"/>
    <lineage>
        <taxon>Bacteria</taxon>
        <taxon>Pseudomonadati</taxon>
        <taxon>Bacteroidota</taxon>
        <taxon>Sphingobacteriia</taxon>
        <taxon>Sphingobacteriales</taxon>
        <taxon>Sphingobacteriaceae</taxon>
        <taxon>Sphingobacterium</taxon>
    </lineage>
</organism>